<protein>
    <submittedName>
        <fullName evidence="1">Uncharacterized protein</fullName>
    </submittedName>
</protein>
<dbReference type="AlphaFoldDB" id="A0A2P2KL74"/>
<dbReference type="EMBL" id="GGEC01025997">
    <property type="protein sequence ID" value="MBX06481.1"/>
    <property type="molecule type" value="Transcribed_RNA"/>
</dbReference>
<accession>A0A2P2KL74</accession>
<sequence length="46" mass="5248">MNKRLDIHTFSLLLVLEEDEGGGEMGLSRGMQPSYFTSNITYQRIV</sequence>
<reference evidence="1" key="1">
    <citation type="submission" date="2018-02" db="EMBL/GenBank/DDBJ databases">
        <title>Rhizophora mucronata_Transcriptome.</title>
        <authorList>
            <person name="Meera S.P."/>
            <person name="Sreeshan A."/>
            <person name="Augustine A."/>
        </authorList>
    </citation>
    <scope>NUCLEOTIDE SEQUENCE</scope>
    <source>
        <tissue evidence="1">Leaf</tissue>
    </source>
</reference>
<evidence type="ECO:0000313" key="1">
    <source>
        <dbReference type="EMBL" id="MBX06481.1"/>
    </source>
</evidence>
<organism evidence="1">
    <name type="scientific">Rhizophora mucronata</name>
    <name type="common">Asiatic mangrove</name>
    <dbReference type="NCBI Taxonomy" id="61149"/>
    <lineage>
        <taxon>Eukaryota</taxon>
        <taxon>Viridiplantae</taxon>
        <taxon>Streptophyta</taxon>
        <taxon>Embryophyta</taxon>
        <taxon>Tracheophyta</taxon>
        <taxon>Spermatophyta</taxon>
        <taxon>Magnoliopsida</taxon>
        <taxon>eudicotyledons</taxon>
        <taxon>Gunneridae</taxon>
        <taxon>Pentapetalae</taxon>
        <taxon>rosids</taxon>
        <taxon>fabids</taxon>
        <taxon>Malpighiales</taxon>
        <taxon>Rhizophoraceae</taxon>
        <taxon>Rhizophora</taxon>
    </lineage>
</organism>
<proteinExistence type="predicted"/>
<name>A0A2P2KL74_RHIMU</name>